<comment type="caution">
    <text evidence="1">The sequence shown here is derived from an EMBL/GenBank/DDBJ whole genome shotgun (WGS) entry which is preliminary data.</text>
</comment>
<sequence>MIARETQKEFVMTSQHDHAILSGEMAKQFRPELFIDTAYRDDVLLAITQHDRGWLGLDENPIWDDRSHVPFSFSEYPLFPKLPAYIRGIDEVEEMSPYAALVCSLHYCSFTQIRESSHPECAAYIQHELSRQAKLRAQLPPLNEEVVHRHFQLLQFCDGLSLYVCMVDSRPEQNVNQTWFKKGTNSPVGRDTYKAKWINEREILIDLFPFEESAQFALDTRYVSKASREELGVDQAYWQTPESRIEFTFVKS</sequence>
<accession>A0ABT9CK18</accession>
<organism evidence="1 2">
    <name type="scientific">Paenibacillus lacisoli</name>
    <dbReference type="NCBI Taxonomy" id="3064525"/>
    <lineage>
        <taxon>Bacteria</taxon>
        <taxon>Bacillati</taxon>
        <taxon>Bacillota</taxon>
        <taxon>Bacilli</taxon>
        <taxon>Bacillales</taxon>
        <taxon>Paenibacillaceae</taxon>
        <taxon>Paenibacillus</taxon>
    </lineage>
</organism>
<gene>
    <name evidence="1" type="ORF">Q5741_16460</name>
</gene>
<protein>
    <submittedName>
        <fullName evidence="1">DUF3891 family protein</fullName>
    </submittedName>
</protein>
<keyword evidence="2" id="KW-1185">Reference proteome</keyword>
<dbReference type="EMBL" id="JAUQTB010000011">
    <property type="protein sequence ID" value="MDO7908006.1"/>
    <property type="molecule type" value="Genomic_DNA"/>
</dbReference>
<evidence type="ECO:0000313" key="2">
    <source>
        <dbReference type="Proteomes" id="UP001240171"/>
    </source>
</evidence>
<dbReference type="Proteomes" id="UP001240171">
    <property type="component" value="Unassembled WGS sequence"/>
</dbReference>
<dbReference type="InterPro" id="IPR024992">
    <property type="entry name" value="DUF3891"/>
</dbReference>
<evidence type="ECO:0000313" key="1">
    <source>
        <dbReference type="EMBL" id="MDO7908006.1"/>
    </source>
</evidence>
<dbReference type="Pfam" id="PF13030">
    <property type="entry name" value="DUF3891"/>
    <property type="match status" value="1"/>
</dbReference>
<proteinExistence type="predicted"/>
<dbReference type="RefSeq" id="WP_305025225.1">
    <property type="nucleotide sequence ID" value="NZ_JAUQTB010000011.1"/>
</dbReference>
<reference evidence="1 2" key="1">
    <citation type="submission" date="2023-07" db="EMBL/GenBank/DDBJ databases">
        <title>Paenibacillus sp. JX-17 nov. isolated from soil.</title>
        <authorList>
            <person name="Wan Y."/>
            <person name="Liu B."/>
        </authorList>
    </citation>
    <scope>NUCLEOTIDE SEQUENCE [LARGE SCALE GENOMIC DNA]</scope>
    <source>
        <strain evidence="1 2">JX-17</strain>
    </source>
</reference>
<name>A0ABT9CK18_9BACL</name>